<feature type="transmembrane region" description="Helical" evidence="6">
    <location>
        <begin position="134"/>
        <end position="155"/>
    </location>
</feature>
<dbReference type="SUPFAM" id="SSF103473">
    <property type="entry name" value="MFS general substrate transporter"/>
    <property type="match status" value="1"/>
</dbReference>
<dbReference type="Proteomes" id="UP000572817">
    <property type="component" value="Unassembled WGS sequence"/>
</dbReference>
<feature type="transmembrane region" description="Helical" evidence="6">
    <location>
        <begin position="471"/>
        <end position="491"/>
    </location>
</feature>
<evidence type="ECO:0000256" key="4">
    <source>
        <dbReference type="ARBA" id="ARBA00023136"/>
    </source>
</evidence>
<dbReference type="GO" id="GO:0005886">
    <property type="term" value="C:plasma membrane"/>
    <property type="evidence" value="ECO:0007669"/>
    <property type="project" value="TreeGrafter"/>
</dbReference>
<evidence type="ECO:0000313" key="7">
    <source>
        <dbReference type="EMBL" id="KAF4302623.1"/>
    </source>
</evidence>
<evidence type="ECO:0000256" key="3">
    <source>
        <dbReference type="ARBA" id="ARBA00022989"/>
    </source>
</evidence>
<reference evidence="7" key="1">
    <citation type="submission" date="2020-04" db="EMBL/GenBank/DDBJ databases">
        <title>Genome Assembly and Annotation of Botryosphaeria dothidea sdau 11-99, a Latent Pathogen of Apple Fruit Ring Rot in China.</title>
        <authorList>
            <person name="Yu C."/>
            <person name="Diao Y."/>
            <person name="Lu Q."/>
            <person name="Zhao J."/>
            <person name="Cui S."/>
            <person name="Peng C."/>
            <person name="He B."/>
            <person name="Liu H."/>
        </authorList>
    </citation>
    <scope>NUCLEOTIDE SEQUENCE [LARGE SCALE GENOMIC DNA]</scope>
    <source>
        <strain evidence="7">Sdau11-99</strain>
    </source>
</reference>
<dbReference type="PANTHER" id="PTHR23502">
    <property type="entry name" value="MAJOR FACILITATOR SUPERFAMILY"/>
    <property type="match status" value="1"/>
</dbReference>
<gene>
    <name evidence="7" type="ORF">GTA08_BOTSDO14281</name>
</gene>
<feature type="transmembrane region" description="Helical" evidence="6">
    <location>
        <begin position="198"/>
        <end position="216"/>
    </location>
</feature>
<accession>A0A8H4N0J2</accession>
<feature type="transmembrane region" description="Helical" evidence="6">
    <location>
        <begin position="411"/>
        <end position="435"/>
    </location>
</feature>
<comment type="caution">
    <text evidence="7">The sequence shown here is derived from an EMBL/GenBank/DDBJ whole genome shotgun (WGS) entry which is preliminary data.</text>
</comment>
<evidence type="ECO:0000256" key="1">
    <source>
        <dbReference type="ARBA" id="ARBA00004141"/>
    </source>
</evidence>
<feature type="transmembrane region" description="Helical" evidence="6">
    <location>
        <begin position="385"/>
        <end position="405"/>
    </location>
</feature>
<feature type="transmembrane region" description="Helical" evidence="6">
    <location>
        <begin position="104"/>
        <end position="122"/>
    </location>
</feature>
<keyword evidence="8" id="KW-1185">Reference proteome</keyword>
<feature type="region of interest" description="Disordered" evidence="5">
    <location>
        <begin position="23"/>
        <end position="59"/>
    </location>
</feature>
<dbReference type="InterPro" id="IPR011701">
    <property type="entry name" value="MFS"/>
</dbReference>
<feature type="transmembrane region" description="Helical" evidence="6">
    <location>
        <begin position="70"/>
        <end position="92"/>
    </location>
</feature>
<keyword evidence="4 6" id="KW-0472">Membrane</keyword>
<protein>
    <submittedName>
        <fullName evidence="7">Mfs transporter protein</fullName>
    </submittedName>
</protein>
<dbReference type="GO" id="GO:0022857">
    <property type="term" value="F:transmembrane transporter activity"/>
    <property type="evidence" value="ECO:0007669"/>
    <property type="project" value="InterPro"/>
</dbReference>
<feature type="transmembrane region" description="Helical" evidence="6">
    <location>
        <begin position="447"/>
        <end position="465"/>
    </location>
</feature>
<evidence type="ECO:0000256" key="2">
    <source>
        <dbReference type="ARBA" id="ARBA00022692"/>
    </source>
</evidence>
<evidence type="ECO:0000256" key="6">
    <source>
        <dbReference type="SAM" id="Phobius"/>
    </source>
</evidence>
<dbReference type="PANTHER" id="PTHR23502:SF29">
    <property type="entry name" value="TRANSPORTER, PUTATIVE (AFU_ORTHOLOGUE AFUA_6G06680)-RELATED"/>
    <property type="match status" value="1"/>
</dbReference>
<dbReference type="OrthoDB" id="2585655at2759"/>
<name>A0A8H4N0J2_9PEZI</name>
<comment type="subcellular location">
    <subcellularLocation>
        <location evidence="1">Membrane</location>
        <topology evidence="1">Multi-pass membrane protein</topology>
    </subcellularLocation>
</comment>
<sequence length="517" mass="55242">MGFLNILEDRHLGQLEVPGTAFLDSSSGKAPEEKKDSNIKYGTASTQIPSDDPNDPLNFSPAKKMSMTTIVAFGVIIFSAVIAPMLAPGLVIIAEEFKRPLTDVALATGYQSLVVGCSLPLVSAVSRKWGKRPVLLISAVFGFGGSAMGAIWTSFDGLLISRIVQGGSVAAFESVAISMIGDLYFVHERGFYMALMQFLLGATSNFTAVIAGPITAELGWEWLFYLLIPFTGVELVLLEKHEAAGEVTMIDKDGSVMETIELGSTVPPRKKTFWQQMAIFTGTYSDDNFFQLLLTPFAICINLPVLWSVIVSGGAVALVVVQSIILPQVFSAPPYLLSPSGVGFCPWARLSAGCCPRRSWQPSATLSSAGHVGKNGGVYEPEYRLLSMIGAFLMPVGAIMFGYLAQNGVSYWATAAAHGIDVIGVIVAATSTAAYGVDAYREMSSEVFVLSAAFKAFVFYSFSYFVNDWTAAVGVGQVFYVLSLITTMLILTTRWSSSTASVTAATGPEPRSSSSCT</sequence>
<dbReference type="Gene3D" id="1.20.1250.20">
    <property type="entry name" value="MFS general substrate transporter like domains"/>
    <property type="match status" value="1"/>
</dbReference>
<dbReference type="InterPro" id="IPR036259">
    <property type="entry name" value="MFS_trans_sf"/>
</dbReference>
<evidence type="ECO:0000256" key="5">
    <source>
        <dbReference type="SAM" id="MobiDB-lite"/>
    </source>
</evidence>
<dbReference type="Pfam" id="PF07690">
    <property type="entry name" value="MFS_1"/>
    <property type="match status" value="1"/>
</dbReference>
<proteinExistence type="predicted"/>
<evidence type="ECO:0000313" key="8">
    <source>
        <dbReference type="Proteomes" id="UP000572817"/>
    </source>
</evidence>
<feature type="transmembrane region" description="Helical" evidence="6">
    <location>
        <begin position="167"/>
        <end position="186"/>
    </location>
</feature>
<dbReference type="AlphaFoldDB" id="A0A8H4N0J2"/>
<dbReference type="EMBL" id="WWBZ02000070">
    <property type="protein sequence ID" value="KAF4302623.1"/>
    <property type="molecule type" value="Genomic_DNA"/>
</dbReference>
<keyword evidence="3 6" id="KW-1133">Transmembrane helix</keyword>
<organism evidence="7 8">
    <name type="scientific">Botryosphaeria dothidea</name>
    <dbReference type="NCBI Taxonomy" id="55169"/>
    <lineage>
        <taxon>Eukaryota</taxon>
        <taxon>Fungi</taxon>
        <taxon>Dikarya</taxon>
        <taxon>Ascomycota</taxon>
        <taxon>Pezizomycotina</taxon>
        <taxon>Dothideomycetes</taxon>
        <taxon>Dothideomycetes incertae sedis</taxon>
        <taxon>Botryosphaeriales</taxon>
        <taxon>Botryosphaeriaceae</taxon>
        <taxon>Botryosphaeria</taxon>
    </lineage>
</organism>
<keyword evidence="2 6" id="KW-0812">Transmembrane</keyword>